<dbReference type="Gene3D" id="2.170.130.10">
    <property type="entry name" value="TonB-dependent receptor, plug domain"/>
    <property type="match status" value="1"/>
</dbReference>
<keyword evidence="5" id="KW-0410">Iron transport</keyword>
<dbReference type="Gene3D" id="2.40.170.20">
    <property type="entry name" value="TonB-dependent receptor, beta-barrel domain"/>
    <property type="match status" value="1"/>
</dbReference>
<dbReference type="PANTHER" id="PTHR32552:SF68">
    <property type="entry name" value="FERRICHROME OUTER MEMBRANE TRANSPORTER_PHAGE RECEPTOR"/>
    <property type="match status" value="1"/>
</dbReference>
<gene>
    <name evidence="19" type="ORF">N8M53_05890</name>
</gene>
<feature type="domain" description="TonB-dependent receptor-like beta-barrel" evidence="17">
    <location>
        <begin position="234"/>
        <end position="665"/>
    </location>
</feature>
<keyword evidence="3 14" id="KW-0813">Transport</keyword>
<dbReference type="NCBIfam" id="TIGR01783">
    <property type="entry name" value="TonB-siderophor"/>
    <property type="match status" value="1"/>
</dbReference>
<evidence type="ECO:0000256" key="8">
    <source>
        <dbReference type="ARBA" id="ARBA00023004"/>
    </source>
</evidence>
<dbReference type="PROSITE" id="PS52016">
    <property type="entry name" value="TONB_DEPENDENT_REC_3"/>
    <property type="match status" value="1"/>
</dbReference>
<dbReference type="AlphaFoldDB" id="A0AA47LRX4"/>
<dbReference type="InterPro" id="IPR012910">
    <property type="entry name" value="Plug_dom"/>
</dbReference>
<evidence type="ECO:0000256" key="15">
    <source>
        <dbReference type="RuleBase" id="RU003357"/>
    </source>
</evidence>
<dbReference type="SUPFAM" id="SSF56935">
    <property type="entry name" value="Porins"/>
    <property type="match status" value="1"/>
</dbReference>
<evidence type="ECO:0000256" key="7">
    <source>
        <dbReference type="ARBA" id="ARBA00022729"/>
    </source>
</evidence>
<keyword evidence="7 16" id="KW-0732">Signal</keyword>
<comment type="similarity">
    <text evidence="2 14 15">Belongs to the TonB-dependent receptor family.</text>
</comment>
<keyword evidence="11 14" id="KW-0472">Membrane</keyword>
<evidence type="ECO:0000256" key="4">
    <source>
        <dbReference type="ARBA" id="ARBA00022452"/>
    </source>
</evidence>
<dbReference type="InterPro" id="IPR037066">
    <property type="entry name" value="Plug_dom_sf"/>
</dbReference>
<keyword evidence="10 15" id="KW-0798">TonB box</keyword>
<dbReference type="GO" id="GO:0009279">
    <property type="term" value="C:cell outer membrane"/>
    <property type="evidence" value="ECO:0007669"/>
    <property type="project" value="UniProtKB-SubCell"/>
</dbReference>
<feature type="signal peptide" evidence="16">
    <location>
        <begin position="1"/>
        <end position="22"/>
    </location>
</feature>
<dbReference type="GO" id="GO:0015891">
    <property type="term" value="P:siderophore transport"/>
    <property type="evidence" value="ECO:0007669"/>
    <property type="project" value="InterPro"/>
</dbReference>
<evidence type="ECO:0000256" key="12">
    <source>
        <dbReference type="ARBA" id="ARBA00023170"/>
    </source>
</evidence>
<dbReference type="Pfam" id="PF00593">
    <property type="entry name" value="TonB_dep_Rec_b-barrel"/>
    <property type="match status" value="1"/>
</dbReference>
<evidence type="ECO:0000256" key="14">
    <source>
        <dbReference type="PROSITE-ProRule" id="PRU01360"/>
    </source>
</evidence>
<organism evidence="19 20">
    <name type="scientific">Salinivibrio kushneri</name>
    <dbReference type="NCBI Taxonomy" id="1908198"/>
    <lineage>
        <taxon>Bacteria</taxon>
        <taxon>Pseudomonadati</taxon>
        <taxon>Pseudomonadota</taxon>
        <taxon>Gammaproteobacteria</taxon>
        <taxon>Vibrionales</taxon>
        <taxon>Vibrionaceae</taxon>
        <taxon>Salinivibrio</taxon>
    </lineage>
</organism>
<dbReference type="CDD" id="cd01347">
    <property type="entry name" value="ligand_gated_channel"/>
    <property type="match status" value="1"/>
</dbReference>
<dbReference type="Pfam" id="PF07715">
    <property type="entry name" value="Plug"/>
    <property type="match status" value="1"/>
</dbReference>
<evidence type="ECO:0000256" key="2">
    <source>
        <dbReference type="ARBA" id="ARBA00009810"/>
    </source>
</evidence>
<evidence type="ECO:0000256" key="5">
    <source>
        <dbReference type="ARBA" id="ARBA00022496"/>
    </source>
</evidence>
<protein>
    <submittedName>
        <fullName evidence="19">TonB-dependent receptor</fullName>
    </submittedName>
</protein>
<evidence type="ECO:0000256" key="6">
    <source>
        <dbReference type="ARBA" id="ARBA00022692"/>
    </source>
</evidence>
<sequence length="695" mass="77142">MLKKHPLAVFVAVALSPLNSTAATNPTEPVDEVYVVEGHQARFKANSNETAMRMDVSQLETAGQVAVMDQTLIQEQNATTLGDVLVNDASIGVGGTDRNREIFMLRGFELDTGTGYLRNGQQQWSYYRHPVELMERVEVLKGPAGLLYGKSAPGGLVNMVTKRPTAAFQASISQKVGTNDYQHTVADASGSLNESGTLRGRMVLSKQSEGSSRRYLDGSEPELDRQIAGLMLDYDITPDTQLSLHYDRVIDDSNSDNGANIINGKPQLGSQFIWEAPWSFMDIDVENYGVDIVSQLTPDWKVKSGYNRQDYKRHYHEGFGQRETYDANTQSFKYFAMDRHDNWVLDTAYIDVTGAFQFGNIDHHVLIGANALRNDYVGQRVMKKNQTAVIGGAYPEPDIHYGTATARDPEPTDSIGFYAQDLMTLNPQWQLLAGLRYDREDNETDTYYNVLPKAAVMYHPSPEKTLYVTYSESFEPKNPVDSDTDINDGMALKPVKGKLYEFGYKQSLLNDQALFSAALFQIEQENKVVKEAITGQGSLTSRTTQLGKQTHKGVEVSLAGQVTDSWSVHSSATYLDARTEDPFNPANDGKQPADTPEWGASIWSRYDVDNQTYVNVGARYVGDRYGDMKNTYHKPGYTTVNAGVGHTIKAGEQTDLKLSVNVENLFNESYLAGGVQNKTTLGEERKVVLGASLHF</sequence>
<keyword evidence="8" id="KW-0408">Iron</keyword>
<evidence type="ECO:0000256" key="16">
    <source>
        <dbReference type="SAM" id="SignalP"/>
    </source>
</evidence>
<evidence type="ECO:0000259" key="17">
    <source>
        <dbReference type="Pfam" id="PF00593"/>
    </source>
</evidence>
<dbReference type="RefSeq" id="WP_269579827.1">
    <property type="nucleotide sequence ID" value="NZ_CP114588.1"/>
</dbReference>
<evidence type="ECO:0000256" key="13">
    <source>
        <dbReference type="ARBA" id="ARBA00023237"/>
    </source>
</evidence>
<accession>A0AA47LRX4</accession>
<feature type="domain" description="TonB-dependent receptor plug" evidence="18">
    <location>
        <begin position="58"/>
        <end position="155"/>
    </location>
</feature>
<dbReference type="EMBL" id="CP114588">
    <property type="protein sequence ID" value="WBA09723.1"/>
    <property type="molecule type" value="Genomic_DNA"/>
</dbReference>
<keyword evidence="9" id="KW-0406">Ion transport</keyword>
<dbReference type="InterPro" id="IPR039426">
    <property type="entry name" value="TonB-dep_rcpt-like"/>
</dbReference>
<evidence type="ECO:0000256" key="10">
    <source>
        <dbReference type="ARBA" id="ARBA00023077"/>
    </source>
</evidence>
<dbReference type="InterPro" id="IPR000531">
    <property type="entry name" value="Beta-barrel_TonB"/>
</dbReference>
<keyword evidence="13 14" id="KW-0998">Cell outer membrane</keyword>
<name>A0AA47LRX4_9GAMM</name>
<evidence type="ECO:0000313" key="20">
    <source>
        <dbReference type="Proteomes" id="UP001164748"/>
    </source>
</evidence>
<dbReference type="InterPro" id="IPR010105">
    <property type="entry name" value="TonB_sidphr_rcpt"/>
</dbReference>
<feature type="chain" id="PRO_5041258805" evidence="16">
    <location>
        <begin position="23"/>
        <end position="695"/>
    </location>
</feature>
<keyword evidence="12 19" id="KW-0675">Receptor</keyword>
<evidence type="ECO:0000313" key="19">
    <source>
        <dbReference type="EMBL" id="WBA09723.1"/>
    </source>
</evidence>
<evidence type="ECO:0000259" key="18">
    <source>
        <dbReference type="Pfam" id="PF07715"/>
    </source>
</evidence>
<evidence type="ECO:0000256" key="11">
    <source>
        <dbReference type="ARBA" id="ARBA00023136"/>
    </source>
</evidence>
<dbReference type="GO" id="GO:0038023">
    <property type="term" value="F:signaling receptor activity"/>
    <property type="evidence" value="ECO:0007669"/>
    <property type="project" value="InterPro"/>
</dbReference>
<comment type="subcellular location">
    <subcellularLocation>
        <location evidence="1 14">Cell outer membrane</location>
        <topology evidence="1 14">Multi-pass membrane protein</topology>
    </subcellularLocation>
</comment>
<reference evidence="19" key="1">
    <citation type="submission" date="2022-09" db="EMBL/GenBank/DDBJ databases">
        <authorList>
            <person name="Li Z.-J."/>
        </authorList>
    </citation>
    <scope>NUCLEOTIDE SEQUENCE</scope>
    <source>
        <strain evidence="19">TGB11</strain>
    </source>
</reference>
<keyword evidence="4 14" id="KW-1134">Transmembrane beta strand</keyword>
<keyword evidence="6 14" id="KW-0812">Transmembrane</keyword>
<dbReference type="Proteomes" id="UP001164748">
    <property type="component" value="Chromosome"/>
</dbReference>
<dbReference type="GO" id="GO:0015344">
    <property type="term" value="F:siderophore uptake transmembrane transporter activity"/>
    <property type="evidence" value="ECO:0007669"/>
    <property type="project" value="TreeGrafter"/>
</dbReference>
<dbReference type="InterPro" id="IPR036942">
    <property type="entry name" value="Beta-barrel_TonB_sf"/>
</dbReference>
<dbReference type="PANTHER" id="PTHR32552">
    <property type="entry name" value="FERRICHROME IRON RECEPTOR-RELATED"/>
    <property type="match status" value="1"/>
</dbReference>
<evidence type="ECO:0000256" key="9">
    <source>
        <dbReference type="ARBA" id="ARBA00023065"/>
    </source>
</evidence>
<evidence type="ECO:0000256" key="1">
    <source>
        <dbReference type="ARBA" id="ARBA00004571"/>
    </source>
</evidence>
<evidence type="ECO:0000256" key="3">
    <source>
        <dbReference type="ARBA" id="ARBA00022448"/>
    </source>
</evidence>
<proteinExistence type="inferred from homology"/>